<dbReference type="GO" id="GO:0015171">
    <property type="term" value="F:amino acid transmembrane transporter activity"/>
    <property type="evidence" value="ECO:0007669"/>
    <property type="project" value="TreeGrafter"/>
</dbReference>
<dbReference type="PANTHER" id="PTHR43341">
    <property type="entry name" value="AMINO ACID PERMEASE"/>
    <property type="match status" value="1"/>
</dbReference>
<accession>A0A9W9SIA3</accession>
<evidence type="ECO:0000313" key="10">
    <source>
        <dbReference type="Proteomes" id="UP001147747"/>
    </source>
</evidence>
<evidence type="ECO:0000313" key="9">
    <source>
        <dbReference type="EMBL" id="KAJ5378495.1"/>
    </source>
</evidence>
<organism evidence="9 10">
    <name type="scientific">Penicillium cosmopolitanum</name>
    <dbReference type="NCBI Taxonomy" id="1131564"/>
    <lineage>
        <taxon>Eukaryota</taxon>
        <taxon>Fungi</taxon>
        <taxon>Dikarya</taxon>
        <taxon>Ascomycota</taxon>
        <taxon>Pezizomycotina</taxon>
        <taxon>Eurotiomycetes</taxon>
        <taxon>Eurotiomycetidae</taxon>
        <taxon>Eurotiales</taxon>
        <taxon>Aspergillaceae</taxon>
        <taxon>Penicillium</taxon>
    </lineage>
</organism>
<dbReference type="InterPro" id="IPR050524">
    <property type="entry name" value="APC_YAT"/>
</dbReference>
<feature type="transmembrane region" description="Helical" evidence="7">
    <location>
        <begin position="48"/>
        <end position="67"/>
    </location>
</feature>
<keyword evidence="3 7" id="KW-0812">Transmembrane</keyword>
<evidence type="ECO:0000256" key="7">
    <source>
        <dbReference type="SAM" id="Phobius"/>
    </source>
</evidence>
<dbReference type="GO" id="GO:0016020">
    <property type="term" value="C:membrane"/>
    <property type="evidence" value="ECO:0007669"/>
    <property type="project" value="UniProtKB-SubCell"/>
</dbReference>
<evidence type="ECO:0000256" key="4">
    <source>
        <dbReference type="ARBA" id="ARBA00022970"/>
    </source>
</evidence>
<dbReference type="GeneID" id="81375231"/>
<evidence type="ECO:0000256" key="3">
    <source>
        <dbReference type="ARBA" id="ARBA00022692"/>
    </source>
</evidence>
<feature type="transmembrane region" description="Helical" evidence="7">
    <location>
        <begin position="452"/>
        <end position="471"/>
    </location>
</feature>
<feature type="transmembrane region" description="Helical" evidence="7">
    <location>
        <begin position="406"/>
        <end position="431"/>
    </location>
</feature>
<feature type="transmembrane region" description="Helical" evidence="7">
    <location>
        <begin position="276"/>
        <end position="295"/>
    </location>
</feature>
<comment type="caution">
    <text evidence="9">The sequence shown here is derived from an EMBL/GenBank/DDBJ whole genome shotgun (WGS) entry which is preliminary data.</text>
</comment>
<dbReference type="EMBL" id="JAPZBU010000011">
    <property type="protein sequence ID" value="KAJ5378495.1"/>
    <property type="molecule type" value="Genomic_DNA"/>
</dbReference>
<dbReference type="OrthoDB" id="3900342at2759"/>
<dbReference type="AlphaFoldDB" id="A0A9W9SIA3"/>
<keyword evidence="6 7" id="KW-0472">Membrane</keyword>
<keyword evidence="4" id="KW-0029">Amino-acid transport</keyword>
<keyword evidence="5 7" id="KW-1133">Transmembrane helix</keyword>
<feature type="transmembrane region" description="Helical" evidence="7">
    <location>
        <begin position="187"/>
        <end position="206"/>
    </location>
</feature>
<feature type="transmembrane region" description="Helical" evidence="7">
    <location>
        <begin position="127"/>
        <end position="149"/>
    </location>
</feature>
<protein>
    <recommendedName>
        <fullName evidence="8">Amino acid permease/ SLC12A domain-containing protein</fullName>
    </recommendedName>
</protein>
<feature type="transmembrane region" description="Helical" evidence="7">
    <location>
        <begin position="155"/>
        <end position="175"/>
    </location>
</feature>
<keyword evidence="10" id="KW-1185">Reference proteome</keyword>
<feature type="domain" description="Amino acid permease/ SLC12A" evidence="8">
    <location>
        <begin position="45"/>
        <end position="509"/>
    </location>
</feature>
<dbReference type="Pfam" id="PF00324">
    <property type="entry name" value="AA_permease"/>
    <property type="match status" value="1"/>
</dbReference>
<dbReference type="PANTHER" id="PTHR43341:SF18">
    <property type="entry name" value="AMINO ACID PERMEASE_ SLC12A DOMAIN-CONTAINING PROTEIN"/>
    <property type="match status" value="1"/>
</dbReference>
<dbReference type="Proteomes" id="UP001147747">
    <property type="component" value="Unassembled WGS sequence"/>
</dbReference>
<dbReference type="RefSeq" id="XP_056482281.1">
    <property type="nucleotide sequence ID" value="XM_056636251.1"/>
</dbReference>
<dbReference type="PIRSF" id="PIRSF006060">
    <property type="entry name" value="AA_transporter"/>
    <property type="match status" value="1"/>
</dbReference>
<evidence type="ECO:0000256" key="6">
    <source>
        <dbReference type="ARBA" id="ARBA00023136"/>
    </source>
</evidence>
<proteinExistence type="predicted"/>
<evidence type="ECO:0000256" key="2">
    <source>
        <dbReference type="ARBA" id="ARBA00022448"/>
    </source>
</evidence>
<feature type="transmembrane region" description="Helical" evidence="7">
    <location>
        <begin position="371"/>
        <end position="394"/>
    </location>
</feature>
<dbReference type="Gene3D" id="1.20.1740.10">
    <property type="entry name" value="Amino acid/polyamine transporter I"/>
    <property type="match status" value="1"/>
</dbReference>
<sequence length="548" mass="59914">MPRRRSESSLPFEELGHITSDDVNGGISNAFGEVQQFHQGLHQRHVQMIALAGTIGTGLFLSSGQAIATSGPLGALIGYTVTGIAAASVVSAVGEMGSLVPLSGGVVRYADYFFDPALSFADGWNQIYSYLVSVPAEIVAAAVLVEFWITVSNAIWITVFGLLMLITPLLFIRIYGEIEFFFSMMKIALIIGLNIMAIVITCGGGPNGESIGFRYWRNPGPFVQYLGIHGSGGQFLGCWSSFYNAVYAYSGIQNVTAAASELRAPRRSIPKATKRIFIRIFAFYVLSIFTVGLIVPSNDPKLLQGNSTHPTASQSPFVIAAERAGITVVPSIINAVIISSAWSAGNADILFGSRILYGISVLGHGPKVFQLLNRFGVPYVSVILFGVFMTLGYMSLGESSSAVFRWLQNVVAVSTLVDWGIICIVYLRFYYGCKKQGINRHTELPWAAPFQPYSTWASLILFALLLLTGGYSAFIPGHWSTETFISSYINIPIILVLYFGYKIWKKTTIRPLEAIPISGFVQFYLCQEYPEPEAKPKKGLKKLKILWA</sequence>
<feature type="transmembrane region" description="Helical" evidence="7">
    <location>
        <begin position="483"/>
        <end position="501"/>
    </location>
</feature>
<feature type="transmembrane region" description="Helical" evidence="7">
    <location>
        <begin position="332"/>
        <end position="351"/>
    </location>
</feature>
<reference evidence="9" key="2">
    <citation type="journal article" date="2023" name="IMA Fungus">
        <title>Comparative genomic study of the Penicillium genus elucidates a diverse pangenome and 15 lateral gene transfer events.</title>
        <authorList>
            <person name="Petersen C."/>
            <person name="Sorensen T."/>
            <person name="Nielsen M.R."/>
            <person name="Sondergaard T.E."/>
            <person name="Sorensen J.L."/>
            <person name="Fitzpatrick D.A."/>
            <person name="Frisvad J.C."/>
            <person name="Nielsen K.L."/>
        </authorList>
    </citation>
    <scope>NUCLEOTIDE SEQUENCE</scope>
    <source>
        <strain evidence="9">IBT 29677</strain>
    </source>
</reference>
<dbReference type="FunFam" id="1.20.1740.10:FF:000006">
    <property type="entry name" value="General amino acid permease"/>
    <property type="match status" value="1"/>
</dbReference>
<evidence type="ECO:0000256" key="1">
    <source>
        <dbReference type="ARBA" id="ARBA00004141"/>
    </source>
</evidence>
<name>A0A9W9SIA3_9EURO</name>
<evidence type="ECO:0000259" key="8">
    <source>
        <dbReference type="Pfam" id="PF00324"/>
    </source>
</evidence>
<keyword evidence="2" id="KW-0813">Transport</keyword>
<comment type="subcellular location">
    <subcellularLocation>
        <location evidence="1">Membrane</location>
        <topology evidence="1">Multi-pass membrane protein</topology>
    </subcellularLocation>
</comment>
<gene>
    <name evidence="9" type="ORF">N7509_011614</name>
</gene>
<evidence type="ECO:0000256" key="5">
    <source>
        <dbReference type="ARBA" id="ARBA00022989"/>
    </source>
</evidence>
<dbReference type="InterPro" id="IPR004841">
    <property type="entry name" value="AA-permease/SLC12A_dom"/>
</dbReference>
<feature type="transmembrane region" description="Helical" evidence="7">
    <location>
        <begin position="226"/>
        <end position="246"/>
    </location>
</feature>
<reference evidence="9" key="1">
    <citation type="submission" date="2022-12" db="EMBL/GenBank/DDBJ databases">
        <authorList>
            <person name="Petersen C."/>
        </authorList>
    </citation>
    <scope>NUCLEOTIDE SEQUENCE</scope>
    <source>
        <strain evidence="9">IBT 29677</strain>
    </source>
</reference>